<reference evidence="1 2" key="1">
    <citation type="journal article" date="2018" name="Sci. Rep.">
        <title>Comparative genomics provides insights into the lifestyle and reveals functional heterogeneity of dark septate endophytic fungi.</title>
        <authorList>
            <person name="Knapp D.G."/>
            <person name="Nemeth J.B."/>
            <person name="Barry K."/>
            <person name="Hainaut M."/>
            <person name="Henrissat B."/>
            <person name="Johnson J."/>
            <person name="Kuo A."/>
            <person name="Lim J.H.P."/>
            <person name="Lipzen A."/>
            <person name="Nolan M."/>
            <person name="Ohm R.A."/>
            <person name="Tamas L."/>
            <person name="Grigoriev I.V."/>
            <person name="Spatafora J.W."/>
            <person name="Nagy L.G."/>
            <person name="Kovacs G.M."/>
        </authorList>
    </citation>
    <scope>NUCLEOTIDE SEQUENCE [LARGE SCALE GENOMIC DNA]</scope>
    <source>
        <strain evidence="1 2">DSE2036</strain>
    </source>
</reference>
<dbReference type="InterPro" id="IPR021838">
    <property type="entry name" value="DUF3431"/>
</dbReference>
<name>A0A2V1DT76_9PLEO</name>
<dbReference type="OrthoDB" id="426718at2759"/>
<sequence length="328" mass="38403">MLWRRRYRRSTLLLIVSLIALVYLHNFSRRLLGSPAAHRAYQPSWRNTNHAKRLGKDVPEEKELVVASVESDDTRWLNLHFDTWKKNVYVVDNASAPLTVSVNKGREAMPFLTYIIDRYDTLPDVSIFIHSSRYQWHNEDPMYDGVPVLRRLRLEHVLKRGYVSLRCTWEKGCPAELTPLHPFYRNDERSLAEQAYASVFRQLFPRDEVPGVVGAHCSSQFAVSRARVRARPKRQYERIRDWLATTDLDDVVSSRVLEYMWHIIFRMQAVDCQDAGECFCQTFGLCNLTCDREKCRKRYWLPDHKTMPAGWPENGPGTNGWPEKGWAD</sequence>
<dbReference type="AlphaFoldDB" id="A0A2V1DT76"/>
<keyword evidence="2" id="KW-1185">Reference proteome</keyword>
<dbReference type="PANTHER" id="PTHR37490">
    <property type="entry name" value="EXPRESSED PROTEIN"/>
    <property type="match status" value="1"/>
</dbReference>
<dbReference type="PANTHER" id="PTHR37490:SF3">
    <property type="entry name" value="DUF3431 DOMAIN CONTAINING PROTEIN"/>
    <property type="match status" value="1"/>
</dbReference>
<gene>
    <name evidence="1" type="ORF">DM02DRAFT_361228</name>
</gene>
<dbReference type="Proteomes" id="UP000244855">
    <property type="component" value="Unassembled WGS sequence"/>
</dbReference>
<protein>
    <submittedName>
        <fullName evidence="1">Uncharacterized protein</fullName>
    </submittedName>
</protein>
<proteinExistence type="predicted"/>
<organism evidence="1 2">
    <name type="scientific">Periconia macrospinosa</name>
    <dbReference type="NCBI Taxonomy" id="97972"/>
    <lineage>
        <taxon>Eukaryota</taxon>
        <taxon>Fungi</taxon>
        <taxon>Dikarya</taxon>
        <taxon>Ascomycota</taxon>
        <taxon>Pezizomycotina</taxon>
        <taxon>Dothideomycetes</taxon>
        <taxon>Pleosporomycetidae</taxon>
        <taxon>Pleosporales</taxon>
        <taxon>Massarineae</taxon>
        <taxon>Periconiaceae</taxon>
        <taxon>Periconia</taxon>
    </lineage>
</organism>
<dbReference type="Pfam" id="PF11913">
    <property type="entry name" value="DUF3431"/>
    <property type="match status" value="1"/>
</dbReference>
<accession>A0A2V1DT76</accession>
<evidence type="ECO:0000313" key="2">
    <source>
        <dbReference type="Proteomes" id="UP000244855"/>
    </source>
</evidence>
<evidence type="ECO:0000313" key="1">
    <source>
        <dbReference type="EMBL" id="PVI01249.1"/>
    </source>
</evidence>
<dbReference type="EMBL" id="KZ805360">
    <property type="protein sequence ID" value="PVI01249.1"/>
    <property type="molecule type" value="Genomic_DNA"/>
</dbReference>